<dbReference type="Proteomes" id="UP000193827">
    <property type="component" value="Unassembled WGS sequence"/>
</dbReference>
<sequence>MQALSRQNSPEFWISQIFSAKAVQKGAVIRRSMAWIDREVGRDRFIGEVRRRGFRLVQTADQFIVICHSGSISIVF</sequence>
<accession>A0A1Y5TEH1</accession>
<evidence type="ECO:0008006" key="3">
    <source>
        <dbReference type="Google" id="ProtNLM"/>
    </source>
</evidence>
<evidence type="ECO:0000313" key="1">
    <source>
        <dbReference type="EMBL" id="SLN60105.1"/>
    </source>
</evidence>
<gene>
    <name evidence="1" type="ORF">PEL8287_03258</name>
</gene>
<reference evidence="1 2" key="1">
    <citation type="submission" date="2017-03" db="EMBL/GenBank/DDBJ databases">
        <authorList>
            <person name="Afonso C.L."/>
            <person name="Miller P.J."/>
            <person name="Scott M.A."/>
            <person name="Spackman E."/>
            <person name="Goraichik I."/>
            <person name="Dimitrov K.M."/>
            <person name="Suarez D.L."/>
            <person name="Swayne D.E."/>
        </authorList>
    </citation>
    <scope>NUCLEOTIDE SEQUENCE [LARGE SCALE GENOMIC DNA]</scope>
    <source>
        <strain evidence="1 2">CECT 8287</strain>
    </source>
</reference>
<dbReference type="EMBL" id="FWFL01000009">
    <property type="protein sequence ID" value="SLN60105.1"/>
    <property type="molecule type" value="Genomic_DNA"/>
</dbReference>
<organism evidence="1 2">
    <name type="scientific">Roseovarius litorisediminis</name>
    <dbReference type="NCBI Taxonomy" id="1312363"/>
    <lineage>
        <taxon>Bacteria</taxon>
        <taxon>Pseudomonadati</taxon>
        <taxon>Pseudomonadota</taxon>
        <taxon>Alphaproteobacteria</taxon>
        <taxon>Rhodobacterales</taxon>
        <taxon>Roseobacteraceae</taxon>
        <taxon>Roseovarius</taxon>
    </lineage>
</organism>
<dbReference type="RefSeq" id="WP_085893468.1">
    <property type="nucleotide sequence ID" value="NZ_FWFL01000009.1"/>
</dbReference>
<keyword evidence="2" id="KW-1185">Reference proteome</keyword>
<dbReference type="AlphaFoldDB" id="A0A1Y5TEH1"/>
<name>A0A1Y5TEH1_9RHOB</name>
<dbReference type="OrthoDB" id="7867818at2"/>
<protein>
    <recommendedName>
        <fullName evidence="3">N-(5'-phosphoribosyl)anthranilate isomerase</fullName>
    </recommendedName>
</protein>
<proteinExistence type="predicted"/>
<evidence type="ECO:0000313" key="2">
    <source>
        <dbReference type="Proteomes" id="UP000193827"/>
    </source>
</evidence>